<dbReference type="AlphaFoldDB" id="A0AAE3H067"/>
<evidence type="ECO:0000313" key="4">
    <source>
        <dbReference type="Proteomes" id="UP001204144"/>
    </source>
</evidence>
<feature type="domain" description="DUF3857" evidence="2">
    <location>
        <begin position="58"/>
        <end position="217"/>
    </location>
</feature>
<reference evidence="3 4" key="1">
    <citation type="submission" date="2018-11" db="EMBL/GenBank/DDBJ databases">
        <title>Novel bacteria species description.</title>
        <authorList>
            <person name="Han J.-H."/>
        </authorList>
    </citation>
    <scope>NUCLEOTIDE SEQUENCE [LARGE SCALE GENOMIC DNA]</scope>
    <source>
        <strain evidence="3 4">KCTC23259</strain>
    </source>
</reference>
<feature type="signal peptide" evidence="1">
    <location>
        <begin position="1"/>
        <end position="19"/>
    </location>
</feature>
<evidence type="ECO:0000259" key="2">
    <source>
        <dbReference type="Pfam" id="PF12969"/>
    </source>
</evidence>
<dbReference type="Gene3D" id="2.60.40.3140">
    <property type="match status" value="1"/>
</dbReference>
<evidence type="ECO:0000256" key="1">
    <source>
        <dbReference type="SAM" id="SignalP"/>
    </source>
</evidence>
<gene>
    <name evidence="3" type="ORF">EGI31_01415</name>
</gene>
<dbReference type="Proteomes" id="UP001204144">
    <property type="component" value="Unassembled WGS sequence"/>
</dbReference>
<evidence type="ECO:0000313" key="3">
    <source>
        <dbReference type="EMBL" id="MCP9761594.1"/>
    </source>
</evidence>
<comment type="caution">
    <text evidence="3">The sequence shown here is derived from an EMBL/GenBank/DDBJ whole genome shotgun (WGS) entry which is preliminary data.</text>
</comment>
<dbReference type="Pfam" id="PF12969">
    <property type="entry name" value="DUF3857"/>
    <property type="match status" value="1"/>
</dbReference>
<dbReference type="Gene3D" id="2.60.120.1130">
    <property type="match status" value="1"/>
</dbReference>
<dbReference type="RefSeq" id="WP_255035336.1">
    <property type="nucleotide sequence ID" value="NZ_RJUF01000002.1"/>
</dbReference>
<keyword evidence="4" id="KW-1185">Reference proteome</keyword>
<dbReference type="Gene3D" id="3.10.620.30">
    <property type="match status" value="1"/>
</dbReference>
<proteinExistence type="predicted"/>
<feature type="chain" id="PRO_5041981341" evidence="1">
    <location>
        <begin position="20"/>
        <end position="640"/>
    </location>
</feature>
<keyword evidence="1" id="KW-0732">Signal</keyword>
<name>A0AAE3H067_9BACT</name>
<dbReference type="InterPro" id="IPR024618">
    <property type="entry name" value="DUF3857"/>
</dbReference>
<dbReference type="EMBL" id="RJUF01000002">
    <property type="protein sequence ID" value="MCP9761594.1"/>
    <property type="molecule type" value="Genomic_DNA"/>
</dbReference>
<sequence>MKKYIQTAFLLFMAIGSFGQIDFAISQIPQKLKENADAVVRFDQTEFIIESYAKIITKHHWAVTVFTEKGEEDHATFDAYYNNFEKIKKIEGCIYDQSGKLLKKLKASDIEDIGLSSFSEYITDSKKKTAKFDKKYYPLPYTVEFSFEEESTNTFFFPSWNLQNYEKVGIQNSTFTVKAFDTNSYRKREINLPNPSQKYFNGKYHEETWEAKDLEPVKHEEFSANENIPKLYLASVQYTMGDYSGPSKTWNDIAAFYATLNKGRDILPSMTVEKLKSEVGSEKDPKKVIDIVYKFMQSSTRYFLISLGVGGWQSMTAEQVATKGYGDCKALTNYTIALLKQVGIKGYPALIYGGSEGNNAERFEDFPMSRFNHVVACIPLQKDTVWLECTSQTNPSGYMGSFTGNRKALLVKEKGGELIKTINYLPEKNIQKREINVKIVENGDAHVTVKSNYSGIQQETRNSVMERLSQTEQKQWLHKALNLPNFEISNFSLLSEKTVLPKLNEEIKLVANRYATTSGKRLFVKPNIMTKYQVITTETEERKTKLFLNPNSESFLDEDQIEIEIPAGYTLEYLPKEINLKEKFGEYKASTSVVDDKIYHKRFLKIIGGNYSKEDYAKWVEFLKTISKTDNQKAVFVKVP</sequence>
<organism evidence="3 4">
    <name type="scientific">Lacihabitans soyangensis</name>
    <dbReference type="NCBI Taxonomy" id="869394"/>
    <lineage>
        <taxon>Bacteria</taxon>
        <taxon>Pseudomonadati</taxon>
        <taxon>Bacteroidota</taxon>
        <taxon>Cytophagia</taxon>
        <taxon>Cytophagales</taxon>
        <taxon>Leadbetterellaceae</taxon>
        <taxon>Lacihabitans</taxon>
    </lineage>
</organism>
<accession>A0AAE3H067</accession>
<protein>
    <submittedName>
        <fullName evidence="3">DUF3857 domain-containing protein</fullName>
    </submittedName>
</protein>